<keyword evidence="2" id="KW-0732">Signal</keyword>
<dbReference type="AlphaFoldDB" id="A0A8K0UHB6"/>
<accession>A0A8K0UHB6</accession>
<feature type="chain" id="PRO_5035457169" evidence="2">
    <location>
        <begin position="23"/>
        <end position="279"/>
    </location>
</feature>
<evidence type="ECO:0000256" key="2">
    <source>
        <dbReference type="SAM" id="SignalP"/>
    </source>
</evidence>
<feature type="compositionally biased region" description="Basic residues" evidence="1">
    <location>
        <begin position="64"/>
        <end position="84"/>
    </location>
</feature>
<reference evidence="3" key="1">
    <citation type="journal article" date="2021" name="New Phytol.">
        <title>Evolutionary innovations through gain and loss of genes in the ectomycorrhizal Boletales.</title>
        <authorList>
            <person name="Wu G."/>
            <person name="Miyauchi S."/>
            <person name="Morin E."/>
            <person name="Kuo A."/>
            <person name="Drula E."/>
            <person name="Varga T."/>
            <person name="Kohler A."/>
            <person name="Feng B."/>
            <person name="Cao Y."/>
            <person name="Lipzen A."/>
            <person name="Daum C."/>
            <person name="Hundley H."/>
            <person name="Pangilinan J."/>
            <person name="Johnson J."/>
            <person name="Barry K."/>
            <person name="LaButti K."/>
            <person name="Ng V."/>
            <person name="Ahrendt S."/>
            <person name="Min B."/>
            <person name="Choi I.G."/>
            <person name="Park H."/>
            <person name="Plett J.M."/>
            <person name="Magnuson J."/>
            <person name="Spatafora J.W."/>
            <person name="Nagy L.G."/>
            <person name="Henrissat B."/>
            <person name="Grigoriev I.V."/>
            <person name="Yang Z.L."/>
            <person name="Xu J."/>
            <person name="Martin F.M."/>
        </authorList>
    </citation>
    <scope>NUCLEOTIDE SEQUENCE</scope>
    <source>
        <strain evidence="3">KKN 215</strain>
    </source>
</reference>
<dbReference type="Proteomes" id="UP000813824">
    <property type="component" value="Unassembled WGS sequence"/>
</dbReference>
<dbReference type="EMBL" id="JAEVFJ010000034">
    <property type="protein sequence ID" value="KAH8091780.1"/>
    <property type="molecule type" value="Genomic_DNA"/>
</dbReference>
<evidence type="ECO:0000313" key="3">
    <source>
        <dbReference type="EMBL" id="KAH8091780.1"/>
    </source>
</evidence>
<gene>
    <name evidence="3" type="ORF">BXZ70DRAFT_952090</name>
</gene>
<protein>
    <submittedName>
        <fullName evidence="3">Uncharacterized protein</fullName>
    </submittedName>
</protein>
<keyword evidence="4" id="KW-1185">Reference proteome</keyword>
<evidence type="ECO:0000313" key="4">
    <source>
        <dbReference type="Proteomes" id="UP000813824"/>
    </source>
</evidence>
<feature type="region of interest" description="Disordered" evidence="1">
    <location>
        <begin position="59"/>
        <end position="90"/>
    </location>
</feature>
<feature type="signal peptide" evidence="2">
    <location>
        <begin position="1"/>
        <end position="22"/>
    </location>
</feature>
<dbReference type="OrthoDB" id="4584900at2759"/>
<evidence type="ECO:0000256" key="1">
    <source>
        <dbReference type="SAM" id="MobiDB-lite"/>
    </source>
</evidence>
<comment type="caution">
    <text evidence="3">The sequence shown here is derived from an EMBL/GenBank/DDBJ whole genome shotgun (WGS) entry which is preliminary data.</text>
</comment>
<sequence length="279" mass="29705">MMPTFLRLLVVSALVLPILVDASPSSTSPIPLNPKGIAPIPIPFIDNLLAGAKRANLPETNAQRMKRGLGPKRPKHRYPKRALHPRQSSSPCVNPTGFIGVEYVNGDGATVDGYVASAPNEFGEYSFIQGQDTALRVQLNNCNLDGEPFDILTLTGIANEPYLGLIDGFSNETPTLGPGSYNYVYLGGTSQTPSGSAPLVQSNSFTDATNIPESVESAVWELASNGVLTASWVNPDTTSPPQVLLFVPSAGTFTVTGDYQAFRDTFGPAFPVTFTFIPA</sequence>
<organism evidence="3 4">
    <name type="scientific">Cristinia sonorae</name>
    <dbReference type="NCBI Taxonomy" id="1940300"/>
    <lineage>
        <taxon>Eukaryota</taxon>
        <taxon>Fungi</taxon>
        <taxon>Dikarya</taxon>
        <taxon>Basidiomycota</taxon>
        <taxon>Agaricomycotina</taxon>
        <taxon>Agaricomycetes</taxon>
        <taxon>Agaricomycetidae</taxon>
        <taxon>Agaricales</taxon>
        <taxon>Pleurotineae</taxon>
        <taxon>Stephanosporaceae</taxon>
        <taxon>Cristinia</taxon>
    </lineage>
</organism>
<proteinExistence type="predicted"/>
<name>A0A8K0UHB6_9AGAR</name>